<name>A0A645AKB2_9ZZZZ</name>
<protein>
    <submittedName>
        <fullName evidence="2">Acetyl-CoA:oxalate CoA-transferase</fullName>
        <ecNumber evidence="2">2.8.3.19</ecNumber>
    </submittedName>
</protein>
<reference evidence="2" key="1">
    <citation type="submission" date="2019-08" db="EMBL/GenBank/DDBJ databases">
        <authorList>
            <person name="Kucharzyk K."/>
            <person name="Murdoch R.W."/>
            <person name="Higgins S."/>
            <person name="Loffler F."/>
        </authorList>
    </citation>
    <scope>NUCLEOTIDE SEQUENCE</scope>
</reference>
<dbReference type="InterPro" id="IPR023606">
    <property type="entry name" value="CoA-Trfase_III_dom_1_sf"/>
</dbReference>
<sequence length="313" mass="34035">MVKNADVVVENYRPGVMDKLGLGYDVLKDVNPQIVYAAVSGFGCYGPLHTRPGYDIIAQAMGGIMSLTGEPGGGPLRTGSAMGDLIGGLNLCIGILSALNARQVTGKGQRVDVALVDGVVSFLETNTQRYQTNGFQPPRMGNRYPSAAPYDSFKAKDGNFVIGCANDKLFGLLCTKALNRSDLLEDERWKSNDLRCANQAPLKEEIEKWSADYTIEEAVDIILAAGVPAAPIYDIKAVMANEHIANVREMFLDCEHPVAGHLRINGNPVKLLDSMPKMRRPAPTLGQDNQDVYENVFGLSAERLVELKENHVI</sequence>
<dbReference type="InterPro" id="IPR003673">
    <property type="entry name" value="CoA-Trfase_fam_III"/>
</dbReference>
<dbReference type="GO" id="GO:0008410">
    <property type="term" value="F:CoA-transferase activity"/>
    <property type="evidence" value="ECO:0007669"/>
    <property type="project" value="TreeGrafter"/>
</dbReference>
<dbReference type="AlphaFoldDB" id="A0A645AKB2"/>
<dbReference type="InterPro" id="IPR044855">
    <property type="entry name" value="CoA-Trfase_III_dom3_sf"/>
</dbReference>
<proteinExistence type="predicted"/>
<dbReference type="PANTHER" id="PTHR48207:SF3">
    <property type="entry name" value="SUCCINATE--HYDROXYMETHYLGLUTARATE COA-TRANSFERASE"/>
    <property type="match status" value="1"/>
</dbReference>
<dbReference type="Gene3D" id="3.30.1540.10">
    <property type="entry name" value="formyl-coa transferase, domain 3"/>
    <property type="match status" value="1"/>
</dbReference>
<comment type="caution">
    <text evidence="2">The sequence shown here is derived from an EMBL/GenBank/DDBJ whole genome shotgun (WGS) entry which is preliminary data.</text>
</comment>
<dbReference type="EMBL" id="VSSQ01014358">
    <property type="protein sequence ID" value="MPM53477.1"/>
    <property type="molecule type" value="Genomic_DNA"/>
</dbReference>
<organism evidence="2">
    <name type="scientific">bioreactor metagenome</name>
    <dbReference type="NCBI Taxonomy" id="1076179"/>
    <lineage>
        <taxon>unclassified sequences</taxon>
        <taxon>metagenomes</taxon>
        <taxon>ecological metagenomes</taxon>
    </lineage>
</organism>
<gene>
    <name evidence="2" type="primary">yfdE_7</name>
    <name evidence="2" type="ORF">SDC9_100245</name>
</gene>
<dbReference type="EC" id="2.8.3.19" evidence="2"/>
<dbReference type="Gene3D" id="3.40.50.10540">
    <property type="entry name" value="Crotonobetainyl-coa:carnitine coa-transferase, domain 1"/>
    <property type="match status" value="1"/>
</dbReference>
<dbReference type="InterPro" id="IPR050483">
    <property type="entry name" value="CoA-transferase_III_domain"/>
</dbReference>
<dbReference type="PANTHER" id="PTHR48207">
    <property type="entry name" value="SUCCINATE--HYDROXYMETHYLGLUTARATE COA-TRANSFERASE"/>
    <property type="match status" value="1"/>
</dbReference>
<accession>A0A645AKB2</accession>
<keyword evidence="1 2" id="KW-0808">Transferase</keyword>
<dbReference type="SUPFAM" id="SSF89796">
    <property type="entry name" value="CoA-transferase family III (CaiB/BaiF)"/>
    <property type="match status" value="1"/>
</dbReference>
<dbReference type="Pfam" id="PF02515">
    <property type="entry name" value="CoA_transf_3"/>
    <property type="match status" value="1"/>
</dbReference>
<evidence type="ECO:0000256" key="1">
    <source>
        <dbReference type="ARBA" id="ARBA00022679"/>
    </source>
</evidence>
<evidence type="ECO:0000313" key="2">
    <source>
        <dbReference type="EMBL" id="MPM53477.1"/>
    </source>
</evidence>